<organism evidence="1">
    <name type="scientific">bioreactor metagenome</name>
    <dbReference type="NCBI Taxonomy" id="1076179"/>
    <lineage>
        <taxon>unclassified sequences</taxon>
        <taxon>metagenomes</taxon>
        <taxon>ecological metagenomes</taxon>
    </lineage>
</organism>
<gene>
    <name evidence="1" type="ORF">SDC9_191252</name>
</gene>
<sequence length="79" mass="9057">MTANLRGRRIIRSKGVRIFLSCPFGDEVDRTADRGIHTTIEKRAGTLEHFYPFKKFNGNMIVRCQALHPGKVQMLIIDI</sequence>
<proteinExistence type="predicted"/>
<dbReference type="EMBL" id="VSSQ01102256">
    <property type="protein sequence ID" value="MPN43692.1"/>
    <property type="molecule type" value="Genomic_DNA"/>
</dbReference>
<reference evidence="1" key="1">
    <citation type="submission" date="2019-08" db="EMBL/GenBank/DDBJ databases">
        <authorList>
            <person name="Kucharzyk K."/>
            <person name="Murdoch R.W."/>
            <person name="Higgins S."/>
            <person name="Loffler F."/>
        </authorList>
    </citation>
    <scope>NUCLEOTIDE SEQUENCE</scope>
</reference>
<dbReference type="AlphaFoldDB" id="A0A645HYY7"/>
<name>A0A645HYY7_9ZZZZ</name>
<comment type="caution">
    <text evidence="1">The sequence shown here is derived from an EMBL/GenBank/DDBJ whole genome shotgun (WGS) entry which is preliminary data.</text>
</comment>
<protein>
    <submittedName>
        <fullName evidence="1">Uncharacterized protein</fullName>
    </submittedName>
</protein>
<accession>A0A645HYY7</accession>
<evidence type="ECO:0000313" key="1">
    <source>
        <dbReference type="EMBL" id="MPN43692.1"/>
    </source>
</evidence>